<feature type="transmembrane region" description="Helical" evidence="6">
    <location>
        <begin position="331"/>
        <end position="353"/>
    </location>
</feature>
<evidence type="ECO:0000313" key="9">
    <source>
        <dbReference type="Proteomes" id="UP000008207"/>
    </source>
</evidence>
<evidence type="ECO:0000256" key="6">
    <source>
        <dbReference type="SAM" id="Phobius"/>
    </source>
</evidence>
<evidence type="ECO:0000313" key="8">
    <source>
        <dbReference type="EMBL" id="ACL59534.1"/>
    </source>
</evidence>
<reference evidence="8 9" key="1">
    <citation type="submission" date="2009-01" db="EMBL/GenBank/DDBJ databases">
        <title>Complete sequence of chromosome of Methylobacterium nodulans ORS 2060.</title>
        <authorList>
            <consortium name="US DOE Joint Genome Institute"/>
            <person name="Lucas S."/>
            <person name="Copeland A."/>
            <person name="Lapidus A."/>
            <person name="Glavina del Rio T."/>
            <person name="Dalin E."/>
            <person name="Tice H."/>
            <person name="Bruce D."/>
            <person name="Goodwin L."/>
            <person name="Pitluck S."/>
            <person name="Sims D."/>
            <person name="Brettin T."/>
            <person name="Detter J.C."/>
            <person name="Han C."/>
            <person name="Larimer F."/>
            <person name="Land M."/>
            <person name="Hauser L."/>
            <person name="Kyrpides N."/>
            <person name="Ivanova N."/>
            <person name="Marx C.J."/>
            <person name="Richardson P."/>
        </authorList>
    </citation>
    <scope>NUCLEOTIDE SEQUENCE [LARGE SCALE GENOMIC DNA]</scope>
    <source>
        <strain evidence="9">LMG 21967 / CNCM I-2342 / ORS 2060</strain>
    </source>
</reference>
<feature type="transmembrane region" description="Helical" evidence="6">
    <location>
        <begin position="44"/>
        <end position="63"/>
    </location>
</feature>
<dbReference type="KEGG" id="mno:Mnod_4667"/>
<feature type="transmembrane region" description="Helical" evidence="6">
    <location>
        <begin position="235"/>
        <end position="253"/>
    </location>
</feature>
<dbReference type="Proteomes" id="UP000008207">
    <property type="component" value="Chromosome"/>
</dbReference>
<dbReference type="eggNOG" id="COG3307">
    <property type="taxonomic scope" value="Bacteria"/>
</dbReference>
<dbReference type="AlphaFoldDB" id="B8IEG2"/>
<evidence type="ECO:0000256" key="2">
    <source>
        <dbReference type="ARBA" id="ARBA00022692"/>
    </source>
</evidence>
<evidence type="ECO:0000256" key="1">
    <source>
        <dbReference type="ARBA" id="ARBA00004141"/>
    </source>
</evidence>
<dbReference type="RefSeq" id="WP_015931169.1">
    <property type="nucleotide sequence ID" value="NC_011894.1"/>
</dbReference>
<feature type="transmembrane region" description="Helical" evidence="6">
    <location>
        <begin position="193"/>
        <end position="223"/>
    </location>
</feature>
<sequence>MRAAAPTAQAEAGPPIAARLAGFAAMLLAALPAVMAAANRSSPVVVGLAALLFLAAAVAAEGWRTATERLAEPLATPLGLAALAFLGWCAVSVAWSPLPALSLRHASEFLPTLLAGFLVARLAPPHLGPVLRPAGWLLLATCLFIEIDLATDVAVRRLLHERAFDYVYNRPLELIVLLSGPVAVLLARRGSPLLALLAAAAAGAAAWFSASGASALAAIVAAATYGLARLLPQRAMVALAGLGLMGALALAPLEGDVLAAVMPPRLHAEMAASNTRERVVIAQSFGAAVAADPWRGTGFGTSARFDALPVARRLDPEMRPMLTAGHPHNSFLQVWAELGIVGAALAAIVLLLTLRALSAWPKPDCAAALAAMAAAAGIAFVGHGAWQGWWIAGLGALVAWLRAMRHSAKGQGDAPWATEPPRTISTSTSS</sequence>
<feature type="transmembrane region" description="Helical" evidence="6">
    <location>
        <begin position="167"/>
        <end position="187"/>
    </location>
</feature>
<feature type="transmembrane region" description="Helical" evidence="6">
    <location>
        <begin position="16"/>
        <end position="37"/>
    </location>
</feature>
<keyword evidence="2 6" id="KW-0812">Transmembrane</keyword>
<dbReference type="OrthoDB" id="8050531at2"/>
<feature type="region of interest" description="Disordered" evidence="5">
    <location>
        <begin position="410"/>
        <end position="430"/>
    </location>
</feature>
<evidence type="ECO:0000256" key="3">
    <source>
        <dbReference type="ARBA" id="ARBA00022989"/>
    </source>
</evidence>
<organism evidence="8 9">
    <name type="scientific">Methylobacterium nodulans (strain LMG 21967 / CNCM I-2342 / ORS 2060)</name>
    <dbReference type="NCBI Taxonomy" id="460265"/>
    <lineage>
        <taxon>Bacteria</taxon>
        <taxon>Pseudomonadati</taxon>
        <taxon>Pseudomonadota</taxon>
        <taxon>Alphaproteobacteria</taxon>
        <taxon>Hyphomicrobiales</taxon>
        <taxon>Methylobacteriaceae</taxon>
        <taxon>Methylobacterium</taxon>
    </lineage>
</organism>
<gene>
    <name evidence="8" type="ordered locus">Mnod_4667</name>
</gene>
<name>B8IEG2_METNO</name>
<feature type="transmembrane region" description="Helical" evidence="6">
    <location>
        <begin position="388"/>
        <end position="404"/>
    </location>
</feature>
<dbReference type="HOGENOM" id="CLU_052158_0_0_5"/>
<dbReference type="PANTHER" id="PTHR37422">
    <property type="entry name" value="TEICHURONIC ACID BIOSYNTHESIS PROTEIN TUAE"/>
    <property type="match status" value="1"/>
</dbReference>
<accession>B8IEG2</accession>
<comment type="subcellular location">
    <subcellularLocation>
        <location evidence="1">Membrane</location>
        <topology evidence="1">Multi-pass membrane protein</topology>
    </subcellularLocation>
</comment>
<dbReference type="InterPro" id="IPR051533">
    <property type="entry name" value="WaaL-like"/>
</dbReference>
<evidence type="ECO:0000259" key="7">
    <source>
        <dbReference type="Pfam" id="PF04932"/>
    </source>
</evidence>
<proteinExistence type="predicted"/>
<keyword evidence="9" id="KW-1185">Reference proteome</keyword>
<dbReference type="PANTHER" id="PTHR37422:SF13">
    <property type="entry name" value="LIPOPOLYSACCHARIDE BIOSYNTHESIS PROTEIN PA4999-RELATED"/>
    <property type="match status" value="1"/>
</dbReference>
<feature type="transmembrane region" description="Helical" evidence="6">
    <location>
        <begin position="365"/>
        <end position="382"/>
    </location>
</feature>
<evidence type="ECO:0000256" key="4">
    <source>
        <dbReference type="ARBA" id="ARBA00023136"/>
    </source>
</evidence>
<evidence type="ECO:0000256" key="5">
    <source>
        <dbReference type="SAM" id="MobiDB-lite"/>
    </source>
</evidence>
<dbReference type="STRING" id="460265.Mnod_4667"/>
<feature type="domain" description="O-antigen ligase-related" evidence="7">
    <location>
        <begin position="198"/>
        <end position="346"/>
    </location>
</feature>
<dbReference type="InterPro" id="IPR007016">
    <property type="entry name" value="O-antigen_ligase-rel_domated"/>
</dbReference>
<keyword evidence="4 6" id="KW-0472">Membrane</keyword>
<dbReference type="GO" id="GO:0016020">
    <property type="term" value="C:membrane"/>
    <property type="evidence" value="ECO:0007669"/>
    <property type="project" value="UniProtKB-SubCell"/>
</dbReference>
<feature type="transmembrane region" description="Helical" evidence="6">
    <location>
        <begin position="75"/>
        <end position="95"/>
    </location>
</feature>
<protein>
    <submittedName>
        <fullName evidence="8">O-antigen polymerase</fullName>
    </submittedName>
</protein>
<keyword evidence="3 6" id="KW-1133">Transmembrane helix</keyword>
<dbReference type="EMBL" id="CP001349">
    <property type="protein sequence ID" value="ACL59534.1"/>
    <property type="molecule type" value="Genomic_DNA"/>
</dbReference>
<dbReference type="Pfam" id="PF04932">
    <property type="entry name" value="Wzy_C"/>
    <property type="match status" value="1"/>
</dbReference>